<dbReference type="Proteomes" id="UP000634780">
    <property type="component" value="Unassembled WGS sequence"/>
</dbReference>
<organism evidence="4 5">
    <name type="scientific">Streptomyces flavofungini</name>
    <dbReference type="NCBI Taxonomy" id="68200"/>
    <lineage>
        <taxon>Bacteria</taxon>
        <taxon>Bacillati</taxon>
        <taxon>Actinomycetota</taxon>
        <taxon>Actinomycetes</taxon>
        <taxon>Kitasatosporales</taxon>
        <taxon>Streptomycetaceae</taxon>
        <taxon>Streptomyces</taxon>
    </lineage>
</organism>
<dbReference type="Gene3D" id="3.40.50.720">
    <property type="entry name" value="NAD(P)-binding Rossmann-like Domain"/>
    <property type="match status" value="2"/>
</dbReference>
<dbReference type="InterPro" id="IPR050223">
    <property type="entry name" value="D-isomer_2-hydroxyacid_DH"/>
</dbReference>
<proteinExistence type="predicted"/>
<dbReference type="PANTHER" id="PTHR10996">
    <property type="entry name" value="2-HYDROXYACID DEHYDROGENASE-RELATED"/>
    <property type="match status" value="1"/>
</dbReference>
<evidence type="ECO:0000256" key="1">
    <source>
        <dbReference type="ARBA" id="ARBA00023002"/>
    </source>
</evidence>
<dbReference type="EMBL" id="JAEKOZ010000024">
    <property type="protein sequence ID" value="MBJ3811287.1"/>
    <property type="molecule type" value="Genomic_DNA"/>
</dbReference>
<dbReference type="Pfam" id="PF02826">
    <property type="entry name" value="2-Hacid_dh_C"/>
    <property type="match status" value="1"/>
</dbReference>
<sequence>MGADVVDRVLAPGLRQRLARSVELAPGALTGGLTGADARAVLARAEVLVTGWDCPRLTADVLAHAPRLRAVVHAAGSVKPVVTDALWDRGILVSSAADANAGPVVAYTLAAITFATKGALPAAARYAERWPPFTERTGADARTIGVIGASRIGRRVIAALNASDAGHRVLLTDPYVTPAEARTLGVDLVGLPELCRASSVVTLHAPQLPETRGLLSADMLDLIPDGGVVVNTARGSLLDTDALTRACAAGRLDAFLDVTDPEPLPPGHPLLALPNVLVTPHIAGAQGSEVRRLGEYAVAEVERYVRGDVLLGRLRREDLGRLA</sequence>
<accession>A0ABS0XDK4</accession>
<dbReference type="InterPro" id="IPR006140">
    <property type="entry name" value="D-isomer_DH_NAD-bd"/>
</dbReference>
<dbReference type="SUPFAM" id="SSF51735">
    <property type="entry name" value="NAD(P)-binding Rossmann-fold domains"/>
    <property type="match status" value="1"/>
</dbReference>
<reference evidence="4 5" key="1">
    <citation type="submission" date="2020-12" db="EMBL/GenBank/DDBJ databases">
        <title>Streptomyces typhae sp. nov., a novel endophytic actinomycete isolated from the root of cattail pollen (Typha angustifolia L.).</title>
        <authorList>
            <person name="Peng C."/>
            <person name="Liu C."/>
        </authorList>
    </citation>
    <scope>NUCLEOTIDE SEQUENCE [LARGE SCALE GENOMIC DNA]</scope>
    <source>
        <strain evidence="4 5">JCM 4753</strain>
    </source>
</reference>
<dbReference type="PANTHER" id="PTHR10996:SF178">
    <property type="entry name" value="2-HYDROXYACID DEHYDROGENASE YGL185C-RELATED"/>
    <property type="match status" value="1"/>
</dbReference>
<keyword evidence="2" id="KW-0520">NAD</keyword>
<evidence type="ECO:0000259" key="3">
    <source>
        <dbReference type="Pfam" id="PF02826"/>
    </source>
</evidence>
<evidence type="ECO:0000256" key="2">
    <source>
        <dbReference type="ARBA" id="ARBA00023027"/>
    </source>
</evidence>
<protein>
    <submittedName>
        <fullName evidence="4">Hydroxyacid dehydrogenase</fullName>
    </submittedName>
</protein>
<keyword evidence="5" id="KW-1185">Reference proteome</keyword>
<dbReference type="SUPFAM" id="SSF52283">
    <property type="entry name" value="Formate/glycerate dehydrogenase catalytic domain-like"/>
    <property type="match status" value="1"/>
</dbReference>
<gene>
    <name evidence="4" type="ORF">JGB26_30050</name>
</gene>
<evidence type="ECO:0000313" key="5">
    <source>
        <dbReference type="Proteomes" id="UP000634780"/>
    </source>
</evidence>
<name>A0ABS0XDK4_9ACTN</name>
<feature type="domain" description="D-isomer specific 2-hydroxyacid dehydrogenase NAD-binding" evidence="3">
    <location>
        <begin position="128"/>
        <end position="283"/>
    </location>
</feature>
<keyword evidence="1" id="KW-0560">Oxidoreductase</keyword>
<dbReference type="RefSeq" id="WP_190117071.1">
    <property type="nucleotide sequence ID" value="NZ_BMVR01000006.1"/>
</dbReference>
<dbReference type="InterPro" id="IPR036291">
    <property type="entry name" value="NAD(P)-bd_dom_sf"/>
</dbReference>
<comment type="caution">
    <text evidence="4">The sequence shown here is derived from an EMBL/GenBank/DDBJ whole genome shotgun (WGS) entry which is preliminary data.</text>
</comment>
<dbReference type="CDD" id="cd12167">
    <property type="entry name" value="2-Hacid_dh_8"/>
    <property type="match status" value="1"/>
</dbReference>
<evidence type="ECO:0000313" key="4">
    <source>
        <dbReference type="EMBL" id="MBJ3811287.1"/>
    </source>
</evidence>